<protein>
    <recommendedName>
        <fullName evidence="3">Lipoprotein</fullName>
    </recommendedName>
</protein>
<dbReference type="RefSeq" id="WP_345083623.1">
    <property type="nucleotide sequence ID" value="NZ_BAABFA010000018.1"/>
</dbReference>
<evidence type="ECO:0000313" key="2">
    <source>
        <dbReference type="Proteomes" id="UP001500067"/>
    </source>
</evidence>
<accession>A0ABP8NLR4</accession>
<proteinExistence type="predicted"/>
<keyword evidence="2" id="KW-1185">Reference proteome</keyword>
<dbReference type="EMBL" id="BAABFA010000018">
    <property type="protein sequence ID" value="GAA4467918.1"/>
    <property type="molecule type" value="Genomic_DNA"/>
</dbReference>
<comment type="caution">
    <text evidence="1">The sequence shown here is derived from an EMBL/GenBank/DDBJ whole genome shotgun (WGS) entry which is preliminary data.</text>
</comment>
<dbReference type="Proteomes" id="UP001500067">
    <property type="component" value="Unassembled WGS sequence"/>
</dbReference>
<evidence type="ECO:0008006" key="3">
    <source>
        <dbReference type="Google" id="ProtNLM"/>
    </source>
</evidence>
<reference evidence="2" key="1">
    <citation type="journal article" date="2019" name="Int. J. Syst. Evol. Microbiol.">
        <title>The Global Catalogue of Microorganisms (GCM) 10K type strain sequencing project: providing services to taxonomists for standard genome sequencing and annotation.</title>
        <authorList>
            <consortium name="The Broad Institute Genomics Platform"/>
            <consortium name="The Broad Institute Genome Sequencing Center for Infectious Disease"/>
            <person name="Wu L."/>
            <person name="Ma J."/>
        </authorList>
    </citation>
    <scope>NUCLEOTIDE SEQUENCE [LARGE SCALE GENOMIC DNA]</scope>
    <source>
        <strain evidence="2">JCM 32105</strain>
    </source>
</reference>
<sequence>MKKFLFFVVLPAIMVAGNSCKKLSWEKDSKARDCYCVYYFRPGVERYETFKYGPSYSDAVLKNICNGKDQEFKKKYGYYNAHCDVK</sequence>
<name>A0ABP8NLR4_9BACT</name>
<organism evidence="1 2">
    <name type="scientific">Nemorincola caseinilytica</name>
    <dbReference type="NCBI Taxonomy" id="2054315"/>
    <lineage>
        <taxon>Bacteria</taxon>
        <taxon>Pseudomonadati</taxon>
        <taxon>Bacteroidota</taxon>
        <taxon>Chitinophagia</taxon>
        <taxon>Chitinophagales</taxon>
        <taxon>Chitinophagaceae</taxon>
        <taxon>Nemorincola</taxon>
    </lineage>
</organism>
<gene>
    <name evidence="1" type="ORF">GCM10023093_24550</name>
</gene>
<evidence type="ECO:0000313" key="1">
    <source>
        <dbReference type="EMBL" id="GAA4467918.1"/>
    </source>
</evidence>